<dbReference type="AlphaFoldDB" id="A0A5E4PRB6"/>
<accession>A0A5E4PRB6</accession>
<gene>
    <name evidence="1" type="ORF">LSINAPIS_LOCUS1158</name>
</gene>
<organism evidence="1 2">
    <name type="scientific">Leptidea sinapis</name>
    <dbReference type="NCBI Taxonomy" id="189913"/>
    <lineage>
        <taxon>Eukaryota</taxon>
        <taxon>Metazoa</taxon>
        <taxon>Ecdysozoa</taxon>
        <taxon>Arthropoda</taxon>
        <taxon>Hexapoda</taxon>
        <taxon>Insecta</taxon>
        <taxon>Pterygota</taxon>
        <taxon>Neoptera</taxon>
        <taxon>Endopterygota</taxon>
        <taxon>Lepidoptera</taxon>
        <taxon>Glossata</taxon>
        <taxon>Ditrysia</taxon>
        <taxon>Papilionoidea</taxon>
        <taxon>Pieridae</taxon>
        <taxon>Dismorphiinae</taxon>
        <taxon>Leptidea</taxon>
    </lineage>
</organism>
<dbReference type="EMBL" id="FZQP02000143">
    <property type="protein sequence ID" value="VVC87600.1"/>
    <property type="molecule type" value="Genomic_DNA"/>
</dbReference>
<name>A0A5E4PRB6_9NEOP</name>
<reference evidence="1 2" key="1">
    <citation type="submission" date="2017-07" db="EMBL/GenBank/DDBJ databases">
        <authorList>
            <person name="Talla V."/>
            <person name="Backstrom N."/>
        </authorList>
    </citation>
    <scope>NUCLEOTIDE SEQUENCE [LARGE SCALE GENOMIC DNA]</scope>
</reference>
<protein>
    <submittedName>
        <fullName evidence="1">Uncharacterized protein</fullName>
    </submittedName>
</protein>
<keyword evidence="2" id="KW-1185">Reference proteome</keyword>
<sequence length="71" mass="8182">MNTILKLNYLTVPDNIRRGRCELYLQYLYKTPLHFGLSKAIKTKLCALYLQGKDLSEMISQVVLRGINYSG</sequence>
<evidence type="ECO:0000313" key="2">
    <source>
        <dbReference type="Proteomes" id="UP000324832"/>
    </source>
</evidence>
<evidence type="ECO:0000313" key="1">
    <source>
        <dbReference type="EMBL" id="VVC87600.1"/>
    </source>
</evidence>
<dbReference type="Proteomes" id="UP000324832">
    <property type="component" value="Unassembled WGS sequence"/>
</dbReference>
<proteinExistence type="predicted"/>